<sequence length="441" mass="50557">MLIAFLLTFISLGVLSICYFRAAIETRDFKSGSSSQLAKQFRSFKSEQYHAQKPKKLVLNSTNTSTSSNYCGTLGWFSLQDYEYRKKASMIPLSNVSTIAYSHGPFGGFRNQYMTLTGIMLGMREKNFSQVIAPSIKWKDLFGTNQRLRHDLFFDVVHWNSFYPVLPRFVEYDKNLHPDVNIFGKYETPSLRWKVQNLSKAKQPYAFGDTGLQAQNQYKQYVKRVTEGKQERNSVDLKMMQGAFRPHPSLQRIIDGFIAKHGIEDGYLALHARVEPDMQKHNMCLDLKVKNFTDIITSLERKFAEPPFTTLLILFNRGILESEVNGKDNNVLAKHNLQEINNAVERGLWNGKVKVVEAGVELAKQSGHEVYSKYYSLSGSIIDFFLAVQSSIFIGTEVSSFSVDVEITRFFRGMKNNYHYLPDQIVLTTPDDSRNPPRFKC</sequence>
<organism evidence="2 3">
    <name type="scientific">Chaetoceros tenuissimus</name>
    <dbReference type="NCBI Taxonomy" id="426638"/>
    <lineage>
        <taxon>Eukaryota</taxon>
        <taxon>Sar</taxon>
        <taxon>Stramenopiles</taxon>
        <taxon>Ochrophyta</taxon>
        <taxon>Bacillariophyta</taxon>
        <taxon>Coscinodiscophyceae</taxon>
        <taxon>Chaetocerotophycidae</taxon>
        <taxon>Chaetocerotales</taxon>
        <taxon>Chaetocerotaceae</taxon>
        <taxon>Chaetoceros</taxon>
    </lineage>
</organism>
<evidence type="ECO:0008006" key="4">
    <source>
        <dbReference type="Google" id="ProtNLM"/>
    </source>
</evidence>
<dbReference type="AlphaFoldDB" id="A0AAD3HC49"/>
<protein>
    <recommendedName>
        <fullName evidence="4">O-fucosyltransferase family protein</fullName>
    </recommendedName>
</protein>
<evidence type="ECO:0000256" key="1">
    <source>
        <dbReference type="SAM" id="SignalP"/>
    </source>
</evidence>
<feature type="chain" id="PRO_5042108389" description="O-fucosyltransferase family protein" evidence="1">
    <location>
        <begin position="17"/>
        <end position="441"/>
    </location>
</feature>
<dbReference type="Proteomes" id="UP001054902">
    <property type="component" value="Unassembled WGS sequence"/>
</dbReference>
<evidence type="ECO:0000313" key="2">
    <source>
        <dbReference type="EMBL" id="GFH58382.1"/>
    </source>
</evidence>
<name>A0AAD3HC49_9STRA</name>
<keyword evidence="1" id="KW-0732">Signal</keyword>
<dbReference type="Gene3D" id="3.40.50.11350">
    <property type="match status" value="1"/>
</dbReference>
<comment type="caution">
    <text evidence="2">The sequence shown here is derived from an EMBL/GenBank/DDBJ whole genome shotgun (WGS) entry which is preliminary data.</text>
</comment>
<dbReference type="EMBL" id="BLLK01000062">
    <property type="protein sequence ID" value="GFH58382.1"/>
    <property type="molecule type" value="Genomic_DNA"/>
</dbReference>
<reference evidence="2 3" key="1">
    <citation type="journal article" date="2021" name="Sci. Rep.">
        <title>The genome of the diatom Chaetoceros tenuissimus carries an ancient integrated fragment of an extant virus.</title>
        <authorList>
            <person name="Hongo Y."/>
            <person name="Kimura K."/>
            <person name="Takaki Y."/>
            <person name="Yoshida Y."/>
            <person name="Baba S."/>
            <person name="Kobayashi G."/>
            <person name="Nagasaki K."/>
            <person name="Hano T."/>
            <person name="Tomaru Y."/>
        </authorList>
    </citation>
    <scope>NUCLEOTIDE SEQUENCE [LARGE SCALE GENOMIC DNA]</scope>
    <source>
        <strain evidence="2 3">NIES-3715</strain>
    </source>
</reference>
<proteinExistence type="predicted"/>
<feature type="signal peptide" evidence="1">
    <location>
        <begin position="1"/>
        <end position="16"/>
    </location>
</feature>
<accession>A0AAD3HC49</accession>
<keyword evidence="3" id="KW-1185">Reference proteome</keyword>
<evidence type="ECO:0000313" key="3">
    <source>
        <dbReference type="Proteomes" id="UP001054902"/>
    </source>
</evidence>
<gene>
    <name evidence="2" type="ORF">CTEN210_14858</name>
</gene>